<sequence length="233" mass="26178">MAHFRHAVSSTALLTPPLEAPVSHQRTALHVVEAELAALRTFFRAAETQLKAVQTTLQKRLNSAPFPISALPHEILSTILVFCLPPDRFIVPSVHQAPLVFTRVNRAWRTVALATPQLWTNVVWTIGNPTHGEQIPNWLARAGSLDLAIEFTAPFLLGYDWSKVPFPASAAGFLDRVRHLSIHYRVPSLITVGILEEAYARNSLSRLRSFAVSKAPTIYYPYTLRTCIVYRYR</sequence>
<dbReference type="EMBL" id="DF841551">
    <property type="protein sequence ID" value="GAT45611.1"/>
    <property type="molecule type" value="Genomic_DNA"/>
</dbReference>
<dbReference type="InterPro" id="IPR001810">
    <property type="entry name" value="F-box_dom"/>
</dbReference>
<evidence type="ECO:0000259" key="1">
    <source>
        <dbReference type="PROSITE" id="PS50181"/>
    </source>
</evidence>
<reference evidence="2" key="1">
    <citation type="submission" date="2014-09" db="EMBL/GenBank/DDBJ databases">
        <title>Genome sequence of the luminous mushroom Mycena chlorophos for searching fungal bioluminescence genes.</title>
        <authorList>
            <person name="Tanaka Y."/>
            <person name="Kasuga D."/>
            <person name="Oba Y."/>
            <person name="Hase S."/>
            <person name="Sato K."/>
            <person name="Oba Y."/>
            <person name="Sakakibara Y."/>
        </authorList>
    </citation>
    <scope>NUCLEOTIDE SEQUENCE</scope>
</reference>
<evidence type="ECO:0000313" key="3">
    <source>
        <dbReference type="Proteomes" id="UP000815677"/>
    </source>
</evidence>
<protein>
    <recommendedName>
        <fullName evidence="1">F-box domain-containing protein</fullName>
    </recommendedName>
</protein>
<organism evidence="2 3">
    <name type="scientific">Mycena chlorophos</name>
    <name type="common">Agaric fungus</name>
    <name type="synonym">Agaricus chlorophos</name>
    <dbReference type="NCBI Taxonomy" id="658473"/>
    <lineage>
        <taxon>Eukaryota</taxon>
        <taxon>Fungi</taxon>
        <taxon>Dikarya</taxon>
        <taxon>Basidiomycota</taxon>
        <taxon>Agaricomycotina</taxon>
        <taxon>Agaricomycetes</taxon>
        <taxon>Agaricomycetidae</taxon>
        <taxon>Agaricales</taxon>
        <taxon>Marasmiineae</taxon>
        <taxon>Mycenaceae</taxon>
        <taxon>Mycena</taxon>
    </lineage>
</organism>
<gene>
    <name evidence="2" type="ORF">MCHLO_03177</name>
</gene>
<feature type="domain" description="F-box" evidence="1">
    <location>
        <begin position="65"/>
        <end position="122"/>
    </location>
</feature>
<accession>A0ABQ0L6X8</accession>
<proteinExistence type="predicted"/>
<dbReference type="Gene3D" id="1.20.1280.50">
    <property type="match status" value="1"/>
</dbReference>
<evidence type="ECO:0000313" key="2">
    <source>
        <dbReference type="EMBL" id="GAT45611.1"/>
    </source>
</evidence>
<dbReference type="Proteomes" id="UP000815677">
    <property type="component" value="Unassembled WGS sequence"/>
</dbReference>
<name>A0ABQ0L6X8_MYCCL</name>
<keyword evidence="3" id="KW-1185">Reference proteome</keyword>
<dbReference type="PROSITE" id="PS50181">
    <property type="entry name" value="FBOX"/>
    <property type="match status" value="1"/>
</dbReference>